<keyword evidence="2" id="KW-0378">Hydrolase</keyword>
<organism evidence="5 6">
    <name type="scientific">Gadus morhua</name>
    <name type="common">Atlantic cod</name>
    <dbReference type="NCBI Taxonomy" id="8049"/>
    <lineage>
        <taxon>Eukaryota</taxon>
        <taxon>Metazoa</taxon>
        <taxon>Chordata</taxon>
        <taxon>Craniata</taxon>
        <taxon>Vertebrata</taxon>
        <taxon>Euteleostomi</taxon>
        <taxon>Actinopterygii</taxon>
        <taxon>Neopterygii</taxon>
        <taxon>Teleostei</taxon>
        <taxon>Neoteleostei</taxon>
        <taxon>Acanthomorphata</taxon>
        <taxon>Zeiogadaria</taxon>
        <taxon>Gadariae</taxon>
        <taxon>Gadiformes</taxon>
        <taxon>Gadoidei</taxon>
        <taxon>Gadidae</taxon>
        <taxon>Gadus</taxon>
    </lineage>
</organism>
<dbReference type="InterPro" id="IPR002641">
    <property type="entry name" value="PNPLA_dom"/>
</dbReference>
<keyword evidence="3" id="KW-0472">Membrane</keyword>
<feature type="short sequence motif" description="DGA/G" evidence="2">
    <location>
        <begin position="166"/>
        <end position="168"/>
    </location>
</feature>
<dbReference type="GeneTree" id="ENSGT00940000155662"/>
<dbReference type="Ensembl" id="ENSGMOT00000020923.2">
    <property type="protein sequence ID" value="ENSGMOP00000020422.2"/>
    <property type="gene ID" value="ENSGMOG00000018996.2"/>
</dbReference>
<keyword evidence="3" id="KW-0812">Transmembrane</keyword>
<reference evidence="5" key="2">
    <citation type="submission" date="2025-09" db="UniProtKB">
        <authorList>
            <consortium name="Ensembl"/>
        </authorList>
    </citation>
    <scope>IDENTIFICATION</scope>
</reference>
<evidence type="ECO:0000313" key="6">
    <source>
        <dbReference type="Proteomes" id="UP000694546"/>
    </source>
</evidence>
<evidence type="ECO:0000259" key="4">
    <source>
        <dbReference type="PROSITE" id="PS51635"/>
    </source>
</evidence>
<feature type="active site" description="Proton acceptor" evidence="2">
    <location>
        <position position="166"/>
    </location>
</feature>
<dbReference type="Proteomes" id="UP000694546">
    <property type="component" value="Chromosome 9"/>
</dbReference>
<dbReference type="InterPro" id="IPR016035">
    <property type="entry name" value="Acyl_Trfase/lysoPLipase"/>
</dbReference>
<dbReference type="GO" id="GO:0005737">
    <property type="term" value="C:cytoplasm"/>
    <property type="evidence" value="ECO:0007669"/>
    <property type="project" value="TreeGrafter"/>
</dbReference>
<evidence type="ECO:0000313" key="5">
    <source>
        <dbReference type="Ensembl" id="ENSGMOP00000020422.2"/>
    </source>
</evidence>
<dbReference type="GO" id="GO:0004806">
    <property type="term" value="F:triacylglycerol lipase activity"/>
    <property type="evidence" value="ECO:0007669"/>
    <property type="project" value="UniProtKB-EC"/>
</dbReference>
<dbReference type="Pfam" id="PF01734">
    <property type="entry name" value="Patatin"/>
    <property type="match status" value="1"/>
</dbReference>
<dbReference type="Gene3D" id="3.40.1090.10">
    <property type="entry name" value="Cytosolic phospholipase A2 catalytic domain"/>
    <property type="match status" value="1"/>
</dbReference>
<feature type="domain" description="PNPLA" evidence="4">
    <location>
        <begin position="10"/>
        <end position="179"/>
    </location>
</feature>
<feature type="short sequence motif" description="GXGXXG" evidence="2">
    <location>
        <begin position="14"/>
        <end position="19"/>
    </location>
</feature>
<evidence type="ECO:0000256" key="3">
    <source>
        <dbReference type="SAM" id="Phobius"/>
    </source>
</evidence>
<name>A0A8C5F9Y5_GADMO</name>
<keyword evidence="2" id="KW-0442">Lipid degradation</keyword>
<dbReference type="PANTHER" id="PTHR12406:SF22">
    <property type="entry name" value="1-ACYLGLYCEROL-3-PHOSPHATE O-ACYLTRANSFERASE PNPLA3"/>
    <property type="match status" value="1"/>
</dbReference>
<dbReference type="SUPFAM" id="SSF52151">
    <property type="entry name" value="FabD/lysophospholipase-like"/>
    <property type="match status" value="1"/>
</dbReference>
<dbReference type="PANTHER" id="PTHR12406">
    <property type="entry name" value="CALCIUM-INDEPENDENT PHOSPHOLIPASE A2 IPLA2 -RELATED"/>
    <property type="match status" value="1"/>
</dbReference>
<dbReference type="PROSITE" id="PS51635">
    <property type="entry name" value="PNPLA"/>
    <property type="match status" value="1"/>
</dbReference>
<evidence type="ECO:0000256" key="1">
    <source>
        <dbReference type="ARBA" id="ARBA00023098"/>
    </source>
</evidence>
<dbReference type="PROSITE" id="PS51257">
    <property type="entry name" value="PROKAR_LIPOPROTEIN"/>
    <property type="match status" value="1"/>
</dbReference>
<sequence length="389" mass="43166">MFDLNKEWSISFAGCGFMGIYYVGAASCIVERFPQFFEGASKIYGASAGALMAMILTIGTPLEKSCLDLMSMTRDARKHKLGPLHPAFNLQQLVRDSMTATLPADAHLRASGRLCVSLTRVSDGKNVIVSEFDTREELIQAVLCSCFIPFYCGLIPPTYRGVRYVDGAVSDNLPNCHLRNTVTFSAFAGESDVCPRSAFRLHEVRFNNVSIHVNSQNCYRVASSFFPPEPEGMAEICDNGYLDALRFLQDNGSSQIDLEFIHSLFCYCFAQNLFNLNEIVGLKTRWGMYNATDCNPFTLNLVCVPALCEGCREKHARGSMLSQVRERVHGNMASYLRIPYALPMDSALMLVNRVADWIPELPRGPGWLYGTAGRRHSPAESGEQGDPLT</sequence>
<feature type="active site" description="Nucleophile" evidence="2">
    <location>
        <position position="47"/>
    </location>
</feature>
<dbReference type="OMA" id="QKDICER"/>
<accession>A0A8C5F9Y5</accession>
<dbReference type="GO" id="GO:0016020">
    <property type="term" value="C:membrane"/>
    <property type="evidence" value="ECO:0007669"/>
    <property type="project" value="TreeGrafter"/>
</dbReference>
<reference evidence="5" key="1">
    <citation type="submission" date="2025-08" db="UniProtKB">
        <authorList>
            <consortium name="Ensembl"/>
        </authorList>
    </citation>
    <scope>IDENTIFICATION</scope>
</reference>
<keyword evidence="1 2" id="KW-0443">Lipid metabolism</keyword>
<evidence type="ECO:0000256" key="2">
    <source>
        <dbReference type="PROSITE-ProRule" id="PRU01161"/>
    </source>
</evidence>
<keyword evidence="6" id="KW-1185">Reference proteome</keyword>
<dbReference type="GO" id="GO:0019433">
    <property type="term" value="P:triglyceride catabolic process"/>
    <property type="evidence" value="ECO:0007669"/>
    <property type="project" value="TreeGrafter"/>
</dbReference>
<feature type="transmembrane region" description="Helical" evidence="3">
    <location>
        <begin position="43"/>
        <end position="62"/>
    </location>
</feature>
<dbReference type="AlphaFoldDB" id="A0A8C5F9Y5"/>
<protein>
    <recommendedName>
        <fullName evidence="4">PNPLA domain-containing protein</fullName>
    </recommendedName>
</protein>
<feature type="transmembrane region" description="Helical" evidence="3">
    <location>
        <begin position="12"/>
        <end position="31"/>
    </location>
</feature>
<dbReference type="GO" id="GO:0055088">
    <property type="term" value="P:lipid homeostasis"/>
    <property type="evidence" value="ECO:0007669"/>
    <property type="project" value="TreeGrafter"/>
</dbReference>
<keyword evidence="3" id="KW-1133">Transmembrane helix</keyword>
<dbReference type="GO" id="GO:0005811">
    <property type="term" value="C:lipid droplet"/>
    <property type="evidence" value="ECO:0007669"/>
    <property type="project" value="TreeGrafter"/>
</dbReference>
<dbReference type="InterPro" id="IPR033562">
    <property type="entry name" value="PLPL"/>
</dbReference>
<proteinExistence type="predicted"/>
<feature type="short sequence motif" description="GXSXG" evidence="2">
    <location>
        <begin position="45"/>
        <end position="49"/>
    </location>
</feature>